<evidence type="ECO:0000313" key="3">
    <source>
        <dbReference type="Proteomes" id="UP000093352"/>
    </source>
</evidence>
<dbReference type="AlphaFoldDB" id="A0A371IMH9"/>
<dbReference type="STRING" id="1871336.BBG48_00040"/>
<reference evidence="2 4" key="3">
    <citation type="submission" date="2019-07" db="EMBL/GenBank/DDBJ databases">
        <title>Criibacterium bergeronii gen. nov., sp. nov. isolated from human clinical samples.</title>
        <authorList>
            <person name="Maheux A.F."/>
            <person name="Boudreau D.K."/>
            <person name="Berube E."/>
            <person name="Brodeur S."/>
            <person name="Bernard K.A."/>
            <person name="Abed J.Y."/>
            <person name="Ducrey E."/>
            <person name="Guay E.F."/>
            <person name="Raymond F."/>
            <person name="Corbeil J."/>
            <person name="Domingo M.-C."/>
            <person name="Roy P.H."/>
            <person name="Boissinot M."/>
            <person name="Tocheva E.I."/>
            <person name="Omar R.F."/>
        </authorList>
    </citation>
    <scope>NUCLEOTIDE SEQUENCE [LARGE SCALE GENOMIC DNA]</scope>
    <source>
        <strain evidence="2 4">CCRI-24246</strain>
    </source>
</reference>
<dbReference type="EMBL" id="VJXW01000001">
    <property type="protein sequence ID" value="TRW28592.1"/>
    <property type="molecule type" value="Genomic_DNA"/>
</dbReference>
<dbReference type="OrthoDB" id="1953676at2"/>
<dbReference type="Proteomes" id="UP000319424">
    <property type="component" value="Unassembled WGS sequence"/>
</dbReference>
<dbReference type="EMBL" id="MBEW02000005">
    <property type="protein sequence ID" value="RDY21684.1"/>
    <property type="molecule type" value="Genomic_DNA"/>
</dbReference>
<dbReference type="Proteomes" id="UP000093352">
    <property type="component" value="Unassembled WGS sequence"/>
</dbReference>
<evidence type="ECO:0000313" key="1">
    <source>
        <dbReference type="EMBL" id="RDY21684.1"/>
    </source>
</evidence>
<keyword evidence="3" id="KW-1185">Reference proteome</keyword>
<reference evidence="1 3" key="1">
    <citation type="journal article" date="2016" name="Genome Announc.">
        <title>Draft Genome Sequence of Criibacterium bergeronii gen. nov., sp. nov., Strain CCRI-22567T, Isolated from a Vaginal Sample from a Woman with Bacterial Vaginosis.</title>
        <authorList>
            <person name="Maheux A.F."/>
            <person name="Berube E."/>
            <person name="Boudreau D.K."/>
            <person name="Raymond F."/>
            <person name="Corbeil J."/>
            <person name="Roy P.H."/>
            <person name="Boissinot M."/>
            <person name="Omar R.F."/>
        </authorList>
    </citation>
    <scope>NUCLEOTIDE SEQUENCE [LARGE SCALE GENOMIC DNA]</scope>
    <source>
        <strain evidence="1 3">CCRI-22567</strain>
    </source>
</reference>
<sequence>MVKLILGGAGSGKTKLMIEDANKRSNEIKGTLIYIEDTDKHMHSLEVGVRFISMENMRIKNYDALYTFVCGLLSANYDIQYIYIDGLFKIVQNNTENLHVFLNELDKLTKDSNVDIIISATLVESEIDPEIQKFVVSAEAL</sequence>
<comment type="caution">
    <text evidence="1">The sequence shown here is derived from an EMBL/GenBank/DDBJ whole genome shotgun (WGS) entry which is preliminary data.</text>
</comment>
<dbReference type="RefSeq" id="WP_068911323.1">
    <property type="nucleotide sequence ID" value="NZ_MBEW02000005.1"/>
</dbReference>
<evidence type="ECO:0008006" key="5">
    <source>
        <dbReference type="Google" id="ProtNLM"/>
    </source>
</evidence>
<dbReference type="SUPFAM" id="SSF52540">
    <property type="entry name" value="P-loop containing nucleoside triphosphate hydrolases"/>
    <property type="match status" value="1"/>
</dbReference>
<protein>
    <recommendedName>
        <fullName evidence="5">Twitching motility protein PilT</fullName>
    </recommendedName>
</protein>
<proteinExistence type="predicted"/>
<gene>
    <name evidence="1" type="ORF">BBG48_003630</name>
    <name evidence="2" type="ORF">FL857_00465</name>
</gene>
<name>A0A371IMH9_9FIRM</name>
<evidence type="ECO:0000313" key="2">
    <source>
        <dbReference type="EMBL" id="TRW28592.1"/>
    </source>
</evidence>
<accession>A0A371IMH9</accession>
<dbReference type="InterPro" id="IPR027417">
    <property type="entry name" value="P-loop_NTPase"/>
</dbReference>
<reference evidence="1" key="2">
    <citation type="submission" date="2018-07" db="EMBL/GenBank/DDBJ databases">
        <authorList>
            <person name="Quirk P.G."/>
            <person name="Krulwich T.A."/>
        </authorList>
    </citation>
    <scope>NUCLEOTIDE SEQUENCE</scope>
    <source>
        <strain evidence="1">CCRI-22567</strain>
    </source>
</reference>
<organism evidence="1 3">
    <name type="scientific">Criibacterium bergeronii</name>
    <dbReference type="NCBI Taxonomy" id="1871336"/>
    <lineage>
        <taxon>Bacteria</taxon>
        <taxon>Bacillati</taxon>
        <taxon>Bacillota</taxon>
        <taxon>Clostridia</taxon>
        <taxon>Peptostreptococcales</taxon>
        <taxon>Filifactoraceae</taxon>
        <taxon>Criibacterium</taxon>
    </lineage>
</organism>
<evidence type="ECO:0000313" key="4">
    <source>
        <dbReference type="Proteomes" id="UP000319424"/>
    </source>
</evidence>